<evidence type="ECO:0000256" key="3">
    <source>
        <dbReference type="ARBA" id="ARBA00022801"/>
    </source>
</evidence>
<dbReference type="PROSITE" id="PS51192">
    <property type="entry name" value="HELICASE_ATP_BIND_1"/>
    <property type="match status" value="1"/>
</dbReference>
<dbReference type="InterPro" id="IPR036770">
    <property type="entry name" value="Ankyrin_rpt-contain_sf"/>
</dbReference>
<keyword evidence="7" id="KW-0539">Nucleus</keyword>
<feature type="compositionally biased region" description="Basic and acidic residues" evidence="10">
    <location>
        <begin position="443"/>
        <end position="463"/>
    </location>
</feature>
<evidence type="ECO:0000256" key="5">
    <source>
        <dbReference type="ARBA" id="ARBA00022840"/>
    </source>
</evidence>
<dbReference type="SMART" id="SM00248">
    <property type="entry name" value="ANK"/>
    <property type="match status" value="2"/>
</dbReference>
<keyword evidence="4 15" id="KW-0347">Helicase</keyword>
<dbReference type="CDD" id="cd18791">
    <property type="entry name" value="SF2_C_RHA"/>
    <property type="match status" value="1"/>
</dbReference>
<dbReference type="InterPro" id="IPR027417">
    <property type="entry name" value="P-loop_NTPase"/>
</dbReference>
<dbReference type="Gene3D" id="3.40.50.300">
    <property type="entry name" value="P-loop containing nucleotide triphosphate hydrolases"/>
    <property type="match status" value="2"/>
</dbReference>
<keyword evidence="3" id="KW-0378">Hydrolase</keyword>
<sequence>MPRNWKDLSNVHVGEELKITVALSLRKLIMNDKQKELEFPSSLTAEERKYIHIVSQNYGLQSKSRGKGSMRFLTVYKKDGSTIMSKEAILQLGDISRSTILSLLQRCPVTNKERQDLIPGTEKDRLMNPECNYNLIGVINIFIFIEYVFMRDLNLVRSLGRLTPGPPQVPPLPGHSEVTAEARKLPVWNMKDQLLNAINHNQVILVRGETGSGKTTQVPQIILEESSTLSKPCRIFCTQPRRISALSIAERVAAERGEKVGYTVGYQIRLEGNIIPSCLFRLSPKTLLTFCTTGVLLRTLMGGEASLTTVTHILVDEVHERDRYTDFLLTVLRDCLSKFRHLKILLMSANLDANLYAKYFNNCPVIDVPGRTYSVKAFYLEDVLRYTNYQSALMRQYQQQLKIKQKGINEASEWARNVIKNLKAMPLGKDGEMNKESQNGHPEGAKENAQENGTKEPEIGGRDDVDNCIEIAFTSGDDEYFSQMLYYIMSENVSPDYQHTTTWASPLMVAAGRGRIDIVEQLLALGATVDLRAANEWTAADWAQSTGQQEIVDYLQSYSACEGIDLKTPEKVAPISMTTSEEDKELLEAYNLSLAQNKSSDTELLFALCLKIHSDKPPGAILVFLPGYEDIVALRDKILSEDKQFTHLGGKYTIFCLHSHMQSSDQKRVFRHAPPGVRKIVLSTNIAETSVTINDVVYVIDCGKIKEMSFDALSGVSCLRAVWVSQASAVQRRGRAGRCQPGIAYHLFSRSAFNLLQPHQTPEILRSPLQDLCLHTKLLAMPNMLIADFLARAPEPPAFMAVKNAVHLLKSMDALDPWEDVTELGHHLLDLPLPPNLGKMVITSTILKCLDPVLTIAACLAFRDPFVLPNHPGDKTLSKNSRKKFSSGTLSDHMVLLKAFQAWQKACTEHSQRSWCERNFISGATMEMIHGMRAQVLAQLRSSGFVRARGPGDIRDVNTNSDNWAVVKAALLFRYLSKSYSC</sequence>
<dbReference type="InterPro" id="IPR007502">
    <property type="entry name" value="Helicase-assoc_dom"/>
</dbReference>
<evidence type="ECO:0000313" key="16">
    <source>
        <dbReference type="Proteomes" id="UP000326759"/>
    </source>
</evidence>
<dbReference type="PANTHER" id="PTHR18934">
    <property type="entry name" value="ATP-DEPENDENT RNA HELICASE"/>
    <property type="match status" value="1"/>
</dbReference>
<organism evidence="15 16">
    <name type="scientific">Armadillidium nasatum</name>
    <dbReference type="NCBI Taxonomy" id="96803"/>
    <lineage>
        <taxon>Eukaryota</taxon>
        <taxon>Metazoa</taxon>
        <taxon>Ecdysozoa</taxon>
        <taxon>Arthropoda</taxon>
        <taxon>Crustacea</taxon>
        <taxon>Multicrustacea</taxon>
        <taxon>Malacostraca</taxon>
        <taxon>Eumalacostraca</taxon>
        <taxon>Peracarida</taxon>
        <taxon>Isopoda</taxon>
        <taxon>Oniscidea</taxon>
        <taxon>Crinocheta</taxon>
        <taxon>Armadillidiidae</taxon>
        <taxon>Armadillidium</taxon>
    </lineage>
</organism>
<evidence type="ECO:0000256" key="6">
    <source>
        <dbReference type="ARBA" id="ARBA00022884"/>
    </source>
</evidence>
<keyword evidence="2" id="KW-0547">Nucleotide-binding</keyword>
<dbReference type="SUPFAM" id="SSF48403">
    <property type="entry name" value="Ankyrin repeat"/>
    <property type="match status" value="1"/>
</dbReference>
<dbReference type="GO" id="GO:0003677">
    <property type="term" value="F:DNA binding"/>
    <property type="evidence" value="ECO:0007669"/>
    <property type="project" value="UniProtKB-ARBA"/>
</dbReference>
<dbReference type="Pfam" id="PF01424">
    <property type="entry name" value="R3H"/>
    <property type="match status" value="1"/>
</dbReference>
<dbReference type="PROSITE" id="PS51194">
    <property type="entry name" value="HELICASE_CTER"/>
    <property type="match status" value="1"/>
</dbReference>
<dbReference type="PROSITE" id="PS51061">
    <property type="entry name" value="R3H"/>
    <property type="match status" value="1"/>
</dbReference>
<evidence type="ECO:0000259" key="12">
    <source>
        <dbReference type="PROSITE" id="PS51061"/>
    </source>
</evidence>
<gene>
    <name evidence="15" type="primary">Ythdc2</name>
    <name evidence="15" type="ORF">Anas_04396</name>
</gene>
<dbReference type="SMART" id="SM00487">
    <property type="entry name" value="DEXDc"/>
    <property type="match status" value="1"/>
</dbReference>
<dbReference type="Pfam" id="PF04408">
    <property type="entry name" value="WHD_HA2"/>
    <property type="match status" value="1"/>
</dbReference>
<feature type="transmembrane region" description="Helical" evidence="11">
    <location>
        <begin position="133"/>
        <end position="150"/>
    </location>
</feature>
<dbReference type="OrthoDB" id="6103986at2759"/>
<feature type="domain" description="Helicase ATP-binding" evidence="13">
    <location>
        <begin position="195"/>
        <end position="369"/>
    </location>
</feature>
<dbReference type="PANTHER" id="PTHR18934:SF213">
    <property type="entry name" value="3'-5' RNA HELICASE YTHDC2"/>
    <property type="match status" value="1"/>
</dbReference>
<proteinExistence type="inferred from homology"/>
<dbReference type="GO" id="GO:0004386">
    <property type="term" value="F:helicase activity"/>
    <property type="evidence" value="ECO:0007669"/>
    <property type="project" value="UniProtKB-KW"/>
</dbReference>
<dbReference type="InterPro" id="IPR001374">
    <property type="entry name" value="R3H_dom"/>
</dbReference>
<dbReference type="InterPro" id="IPR048333">
    <property type="entry name" value="HA2_WH"/>
</dbReference>
<keyword evidence="11" id="KW-0812">Transmembrane</keyword>
<dbReference type="Gene3D" id="1.20.120.1080">
    <property type="match status" value="1"/>
</dbReference>
<dbReference type="FunFam" id="1.20.120.1080:FF:000008">
    <property type="entry name" value="probable ATP-dependent RNA helicase YTHDC2"/>
    <property type="match status" value="1"/>
</dbReference>
<dbReference type="Pfam" id="PF12796">
    <property type="entry name" value="Ank_2"/>
    <property type="match status" value="1"/>
</dbReference>
<dbReference type="Pfam" id="PF00271">
    <property type="entry name" value="Helicase_C"/>
    <property type="match status" value="1"/>
</dbReference>
<dbReference type="PROSITE" id="PS50088">
    <property type="entry name" value="ANK_REPEAT"/>
    <property type="match status" value="1"/>
</dbReference>
<dbReference type="Pfam" id="PF00270">
    <property type="entry name" value="DEAD"/>
    <property type="match status" value="1"/>
</dbReference>
<dbReference type="GO" id="GO:0005634">
    <property type="term" value="C:nucleus"/>
    <property type="evidence" value="ECO:0007669"/>
    <property type="project" value="UniProtKB-SubCell"/>
</dbReference>
<dbReference type="InterPro" id="IPR036867">
    <property type="entry name" value="R3H_dom_sf"/>
</dbReference>
<feature type="repeat" description="ANK" evidence="9">
    <location>
        <begin position="502"/>
        <end position="534"/>
    </location>
</feature>
<dbReference type="GO" id="GO:0003723">
    <property type="term" value="F:RNA binding"/>
    <property type="evidence" value="ECO:0007669"/>
    <property type="project" value="UniProtKB-KW"/>
</dbReference>
<evidence type="ECO:0000256" key="2">
    <source>
        <dbReference type="ARBA" id="ARBA00022741"/>
    </source>
</evidence>
<dbReference type="Pfam" id="PF21010">
    <property type="entry name" value="HA2_C"/>
    <property type="match status" value="1"/>
</dbReference>
<evidence type="ECO:0000313" key="15">
    <source>
        <dbReference type="EMBL" id="KAB7495681.1"/>
    </source>
</evidence>
<evidence type="ECO:0000256" key="7">
    <source>
        <dbReference type="ARBA" id="ARBA00023242"/>
    </source>
</evidence>
<keyword evidence="16" id="KW-1185">Reference proteome</keyword>
<evidence type="ECO:0000256" key="4">
    <source>
        <dbReference type="ARBA" id="ARBA00022806"/>
    </source>
</evidence>
<dbReference type="Proteomes" id="UP000326759">
    <property type="component" value="Unassembled WGS sequence"/>
</dbReference>
<dbReference type="EMBL" id="SEYY01022264">
    <property type="protein sequence ID" value="KAB7495681.1"/>
    <property type="molecule type" value="Genomic_DNA"/>
</dbReference>
<dbReference type="Gene3D" id="1.25.40.20">
    <property type="entry name" value="Ankyrin repeat-containing domain"/>
    <property type="match status" value="1"/>
</dbReference>
<feature type="region of interest" description="Disordered" evidence="10">
    <location>
        <begin position="428"/>
        <end position="463"/>
    </location>
</feature>
<evidence type="ECO:0000256" key="8">
    <source>
        <dbReference type="ARBA" id="ARBA00060772"/>
    </source>
</evidence>
<comment type="caution">
    <text evidence="15">The sequence shown here is derived from an EMBL/GenBank/DDBJ whole genome shotgun (WGS) entry which is preliminary data.</text>
</comment>
<name>A0A5N5SNN6_9CRUS</name>
<evidence type="ECO:0000256" key="1">
    <source>
        <dbReference type="ARBA" id="ARBA00004123"/>
    </source>
</evidence>
<feature type="domain" description="Helicase C-terminal" evidence="14">
    <location>
        <begin position="604"/>
        <end position="780"/>
    </location>
</feature>
<dbReference type="SMART" id="SM00490">
    <property type="entry name" value="HELICc"/>
    <property type="match status" value="1"/>
</dbReference>
<keyword evidence="9" id="KW-0040">ANK repeat</keyword>
<dbReference type="SUPFAM" id="SSF82708">
    <property type="entry name" value="R3H domain"/>
    <property type="match status" value="1"/>
</dbReference>
<dbReference type="GO" id="GO:0005524">
    <property type="term" value="F:ATP binding"/>
    <property type="evidence" value="ECO:0007669"/>
    <property type="project" value="UniProtKB-KW"/>
</dbReference>
<evidence type="ECO:0000256" key="10">
    <source>
        <dbReference type="SAM" id="MobiDB-lite"/>
    </source>
</evidence>
<comment type="subcellular location">
    <subcellularLocation>
        <location evidence="1">Nucleus</location>
    </subcellularLocation>
</comment>
<feature type="domain" description="R3H" evidence="12">
    <location>
        <begin position="15"/>
        <end position="79"/>
    </location>
</feature>
<evidence type="ECO:0000259" key="13">
    <source>
        <dbReference type="PROSITE" id="PS51192"/>
    </source>
</evidence>
<dbReference type="InterPro" id="IPR002110">
    <property type="entry name" value="Ankyrin_rpt"/>
</dbReference>
<dbReference type="InterPro" id="IPR001650">
    <property type="entry name" value="Helicase_C-like"/>
</dbReference>
<dbReference type="FunFam" id="3.30.1370.50:FF:000002">
    <property type="entry name" value="Immunoglobulin mu DNA-binding protein 2"/>
    <property type="match status" value="1"/>
</dbReference>
<keyword evidence="6" id="KW-0694">RNA-binding</keyword>
<evidence type="ECO:0000256" key="9">
    <source>
        <dbReference type="PROSITE-ProRule" id="PRU00023"/>
    </source>
</evidence>
<evidence type="ECO:0000259" key="14">
    <source>
        <dbReference type="PROSITE" id="PS51194"/>
    </source>
</evidence>
<dbReference type="FunFam" id="3.40.50.300:FF:000526">
    <property type="entry name" value="DExH-box ATP-dependent RNA helicase DExH3"/>
    <property type="match status" value="1"/>
</dbReference>
<dbReference type="Gene3D" id="3.30.1370.50">
    <property type="entry name" value="R3H-like domain"/>
    <property type="match status" value="1"/>
</dbReference>
<evidence type="ECO:0000256" key="11">
    <source>
        <dbReference type="SAM" id="Phobius"/>
    </source>
</evidence>
<dbReference type="GO" id="GO:0016787">
    <property type="term" value="F:hydrolase activity"/>
    <property type="evidence" value="ECO:0007669"/>
    <property type="project" value="UniProtKB-KW"/>
</dbReference>
<dbReference type="InterPro" id="IPR014001">
    <property type="entry name" value="Helicase_ATP-bd"/>
</dbReference>
<comment type="similarity">
    <text evidence="8">Belongs to the DExH box helicase family.</text>
</comment>
<keyword evidence="11" id="KW-1133">Transmembrane helix</keyword>
<reference evidence="15 16" key="1">
    <citation type="journal article" date="2019" name="PLoS Biol.">
        <title>Sex chromosomes control vertical transmission of feminizing Wolbachia symbionts in an isopod.</title>
        <authorList>
            <person name="Becking T."/>
            <person name="Chebbi M.A."/>
            <person name="Giraud I."/>
            <person name="Moumen B."/>
            <person name="Laverre T."/>
            <person name="Caubet Y."/>
            <person name="Peccoud J."/>
            <person name="Gilbert C."/>
            <person name="Cordaux R."/>
        </authorList>
    </citation>
    <scope>NUCLEOTIDE SEQUENCE [LARGE SCALE GENOMIC DNA]</scope>
    <source>
        <strain evidence="15">ANa2</strain>
        <tissue evidence="15">Whole body excluding digestive tract and cuticle</tissue>
    </source>
</reference>
<keyword evidence="11" id="KW-0472">Membrane</keyword>
<dbReference type="SMART" id="SM00393">
    <property type="entry name" value="R3H"/>
    <property type="match status" value="1"/>
</dbReference>
<dbReference type="SMART" id="SM00847">
    <property type="entry name" value="HA2"/>
    <property type="match status" value="1"/>
</dbReference>
<keyword evidence="5" id="KW-0067">ATP-binding</keyword>
<accession>A0A5N5SNN6</accession>
<dbReference type="AlphaFoldDB" id="A0A5N5SNN6"/>
<dbReference type="PROSITE" id="PS50297">
    <property type="entry name" value="ANK_REP_REGION"/>
    <property type="match status" value="1"/>
</dbReference>
<protein>
    <submittedName>
        <fullName evidence="15">Putative ATP-dependent RNA helicase YTHDC2</fullName>
    </submittedName>
</protein>
<dbReference type="SUPFAM" id="SSF52540">
    <property type="entry name" value="P-loop containing nucleoside triphosphate hydrolases"/>
    <property type="match status" value="2"/>
</dbReference>
<dbReference type="InterPro" id="IPR011545">
    <property type="entry name" value="DEAD/DEAH_box_helicase_dom"/>
</dbReference>